<keyword evidence="6" id="KW-1185">Reference proteome</keyword>
<protein>
    <submittedName>
        <fullName evidence="4">Ribosomal protein L34</fullName>
    </submittedName>
</protein>
<dbReference type="PRINTS" id="PR01250">
    <property type="entry name" value="RIBOSOMALL34"/>
</dbReference>
<dbReference type="VEuPathDB" id="GiardiaDB:SS50377_26917"/>
<dbReference type="Proteomes" id="UP000018208">
    <property type="component" value="Unassembled WGS sequence"/>
</dbReference>
<gene>
    <name evidence="4" type="ORF">SS50377_12413</name>
    <name evidence="5" type="ORF">SS50377_26917</name>
</gene>
<evidence type="ECO:0000313" key="5">
    <source>
        <dbReference type="EMBL" id="KAH0570631.1"/>
    </source>
</evidence>
<evidence type="ECO:0000313" key="6">
    <source>
        <dbReference type="Proteomes" id="UP000018208"/>
    </source>
</evidence>
<dbReference type="Gene3D" id="6.20.340.10">
    <property type="match status" value="1"/>
</dbReference>
<dbReference type="AlphaFoldDB" id="V6LT43"/>
<evidence type="ECO:0000313" key="4">
    <source>
        <dbReference type="EMBL" id="EST47428.1"/>
    </source>
</evidence>
<keyword evidence="3" id="KW-0687">Ribonucleoprotein</keyword>
<dbReference type="GO" id="GO:1990904">
    <property type="term" value="C:ribonucleoprotein complex"/>
    <property type="evidence" value="ECO:0007669"/>
    <property type="project" value="UniProtKB-KW"/>
</dbReference>
<proteinExistence type="inferred from homology"/>
<accession>V6LT43</accession>
<dbReference type="EMBL" id="AUWU02000007">
    <property type="protein sequence ID" value="KAH0570631.1"/>
    <property type="molecule type" value="Genomic_DNA"/>
</dbReference>
<dbReference type="OrthoDB" id="277449at2759"/>
<dbReference type="InterPro" id="IPR008195">
    <property type="entry name" value="Ribosomal_eL34"/>
</dbReference>
<sequence length="114" mass="12690">MANTRVTCRGHSTYRTKSNRWAIIKTVTGYSTLNITKQHKRLVCQETGEMLNGIALNNKNLVTKNKRTVSRAYGGVLSMKACRSKILKAFLCEESRAAKATIAATAAKKQKRTK</sequence>
<dbReference type="EMBL" id="KI546040">
    <property type="protein sequence ID" value="EST47428.1"/>
    <property type="molecule type" value="Genomic_DNA"/>
</dbReference>
<dbReference type="GO" id="GO:0003735">
    <property type="term" value="F:structural constituent of ribosome"/>
    <property type="evidence" value="ECO:0007669"/>
    <property type="project" value="InterPro"/>
</dbReference>
<evidence type="ECO:0000256" key="2">
    <source>
        <dbReference type="ARBA" id="ARBA00022980"/>
    </source>
</evidence>
<dbReference type="GO" id="GO:0005840">
    <property type="term" value="C:ribosome"/>
    <property type="evidence" value="ECO:0007669"/>
    <property type="project" value="UniProtKB-KW"/>
</dbReference>
<evidence type="ECO:0000256" key="1">
    <source>
        <dbReference type="ARBA" id="ARBA00009875"/>
    </source>
</evidence>
<dbReference type="GO" id="GO:0006412">
    <property type="term" value="P:translation"/>
    <property type="evidence" value="ECO:0007669"/>
    <property type="project" value="InterPro"/>
</dbReference>
<dbReference type="Pfam" id="PF01199">
    <property type="entry name" value="Ribosomal_L34e"/>
    <property type="match status" value="1"/>
</dbReference>
<name>V6LT43_9EUKA</name>
<keyword evidence="2 4" id="KW-0689">Ribosomal protein</keyword>
<dbReference type="InterPro" id="IPR038562">
    <property type="entry name" value="Ribosomal_eL34_C_sf"/>
</dbReference>
<reference evidence="5" key="2">
    <citation type="submission" date="2020-12" db="EMBL/GenBank/DDBJ databases">
        <title>New Spironucleus salmonicida genome in near-complete chromosomes.</title>
        <authorList>
            <person name="Xu F."/>
            <person name="Kurt Z."/>
            <person name="Jimenez-Gonzalez A."/>
            <person name="Astvaldsson A."/>
            <person name="Andersson J.O."/>
            <person name="Svard S.G."/>
        </authorList>
    </citation>
    <scope>NUCLEOTIDE SEQUENCE</scope>
    <source>
        <strain evidence="5">ATCC 50377</strain>
    </source>
</reference>
<dbReference type="PANTHER" id="PTHR10759">
    <property type="entry name" value="60S RIBOSOMAL PROTEIN L34"/>
    <property type="match status" value="1"/>
</dbReference>
<organism evidence="4">
    <name type="scientific">Spironucleus salmonicida</name>
    <dbReference type="NCBI Taxonomy" id="348837"/>
    <lineage>
        <taxon>Eukaryota</taxon>
        <taxon>Metamonada</taxon>
        <taxon>Diplomonadida</taxon>
        <taxon>Hexamitidae</taxon>
        <taxon>Hexamitinae</taxon>
        <taxon>Spironucleus</taxon>
    </lineage>
</organism>
<comment type="similarity">
    <text evidence="1">Belongs to the eukaryotic ribosomal protein eL34 family.</text>
</comment>
<evidence type="ECO:0000256" key="3">
    <source>
        <dbReference type="ARBA" id="ARBA00023274"/>
    </source>
</evidence>
<reference evidence="4 5" key="1">
    <citation type="journal article" date="2014" name="PLoS Genet.">
        <title>The Genome of Spironucleus salmonicida Highlights a Fish Pathogen Adapted to Fluctuating Environments.</title>
        <authorList>
            <person name="Xu F."/>
            <person name="Jerlstrom-Hultqvist J."/>
            <person name="Einarsson E."/>
            <person name="Astvaldsson A."/>
            <person name="Svard S.G."/>
            <person name="Andersson J.O."/>
        </authorList>
    </citation>
    <scope>NUCLEOTIDE SEQUENCE</scope>
    <source>
        <strain evidence="5">ATCC 50377</strain>
    </source>
</reference>